<dbReference type="Proteomes" id="UP001144280">
    <property type="component" value="Unassembled WGS sequence"/>
</dbReference>
<dbReference type="Pfam" id="PF13385">
    <property type="entry name" value="Laminin_G_3"/>
    <property type="match status" value="6"/>
</dbReference>
<gene>
    <name evidence="5" type="ORF">Pa4123_81240</name>
</gene>
<keyword evidence="1 3" id="KW-0732">Signal</keyword>
<comment type="caution">
    <text evidence="5">The sequence shown here is derived from an EMBL/GenBank/DDBJ whole genome shotgun (WGS) entry which is preliminary data.</text>
</comment>
<keyword evidence="2" id="KW-1015">Disulfide bond</keyword>
<feature type="domain" description="LamG-like jellyroll fold" evidence="4">
    <location>
        <begin position="712"/>
        <end position="844"/>
    </location>
</feature>
<dbReference type="InterPro" id="IPR042837">
    <property type="entry name" value="PTX3"/>
</dbReference>
<evidence type="ECO:0000256" key="2">
    <source>
        <dbReference type="ARBA" id="ARBA00023157"/>
    </source>
</evidence>
<organism evidence="5 6">
    <name type="scientific">Phytohabitans aurantiacus</name>
    <dbReference type="NCBI Taxonomy" id="3016789"/>
    <lineage>
        <taxon>Bacteria</taxon>
        <taxon>Bacillati</taxon>
        <taxon>Actinomycetota</taxon>
        <taxon>Actinomycetes</taxon>
        <taxon>Micromonosporales</taxon>
        <taxon>Micromonosporaceae</taxon>
    </lineage>
</organism>
<accession>A0ABQ5R8C7</accession>
<evidence type="ECO:0000313" key="5">
    <source>
        <dbReference type="EMBL" id="GLI02846.1"/>
    </source>
</evidence>
<proteinExistence type="predicted"/>
<keyword evidence="6" id="KW-1185">Reference proteome</keyword>
<feature type="domain" description="LamG-like jellyroll fold" evidence="4">
    <location>
        <begin position="918"/>
        <end position="1064"/>
    </location>
</feature>
<dbReference type="EMBL" id="BSDI01000071">
    <property type="protein sequence ID" value="GLI02846.1"/>
    <property type="molecule type" value="Genomic_DNA"/>
</dbReference>
<protein>
    <recommendedName>
        <fullName evidence="4">LamG-like jellyroll fold domain-containing protein</fullName>
    </recommendedName>
</protein>
<dbReference type="InterPro" id="IPR013320">
    <property type="entry name" value="ConA-like_dom_sf"/>
</dbReference>
<dbReference type="InterPro" id="IPR006558">
    <property type="entry name" value="LamG-like"/>
</dbReference>
<feature type="domain" description="LamG-like jellyroll fold" evidence="4">
    <location>
        <begin position="1349"/>
        <end position="1499"/>
    </location>
</feature>
<feature type="domain" description="LamG-like jellyroll fold" evidence="4">
    <location>
        <begin position="1582"/>
        <end position="1722"/>
    </location>
</feature>
<dbReference type="PANTHER" id="PTHR46943">
    <property type="entry name" value="PENTRAXIN-RELATED PROTEIN PTX3"/>
    <property type="match status" value="1"/>
</dbReference>
<evidence type="ECO:0000313" key="6">
    <source>
        <dbReference type="Proteomes" id="UP001144280"/>
    </source>
</evidence>
<dbReference type="Gene3D" id="2.60.120.200">
    <property type="match status" value="6"/>
</dbReference>
<dbReference type="SUPFAM" id="SSF49899">
    <property type="entry name" value="Concanavalin A-like lectins/glucanases"/>
    <property type="match status" value="6"/>
</dbReference>
<evidence type="ECO:0000259" key="4">
    <source>
        <dbReference type="SMART" id="SM00560"/>
    </source>
</evidence>
<dbReference type="SMART" id="SM00560">
    <property type="entry name" value="LamGL"/>
    <property type="match status" value="6"/>
</dbReference>
<name>A0ABQ5R8C7_9ACTN</name>
<feature type="domain" description="LamG-like jellyroll fold" evidence="4">
    <location>
        <begin position="1138"/>
        <end position="1277"/>
    </location>
</feature>
<feature type="domain" description="LamG-like jellyroll fold" evidence="4">
    <location>
        <begin position="1792"/>
        <end position="1928"/>
    </location>
</feature>
<feature type="chain" id="PRO_5047046314" description="LamG-like jellyroll fold domain-containing protein" evidence="3">
    <location>
        <begin position="18"/>
        <end position="2195"/>
    </location>
</feature>
<feature type="signal peptide" evidence="3">
    <location>
        <begin position="1"/>
        <end position="17"/>
    </location>
</feature>
<dbReference type="PANTHER" id="PTHR46943:SF1">
    <property type="entry name" value="PENTRAXIN-RELATED PROTEIN PTX3"/>
    <property type="match status" value="1"/>
</dbReference>
<evidence type="ECO:0000256" key="1">
    <source>
        <dbReference type="ARBA" id="ARBA00022729"/>
    </source>
</evidence>
<evidence type="ECO:0000256" key="3">
    <source>
        <dbReference type="SAM" id="SignalP"/>
    </source>
</evidence>
<sequence>MPALVLVLAASLLPASAVVTSAPPQRRAVPIREASDLDSAVRAAAVQGSPVRVAELTTQTRTVDAQPDGTMKARLSARIERVQRDGRWVGVDTTLVRRPDGSVVPRAVDVDLVLSGGGAKVPLVRYGREGKHIGLTWPGRLPAPTLSGPTATYANVLPGVDLVLRASVSGYAQYLVVKDAKAARNPALRQVRLGLASTGLRLAATRTGALEARDTRGAVLFAAPPSVMWDSRPGTRREARVGVAVGGGALTLRPDRGMLADPATVYPVTIDPVTDWLPKSAWATILSGLPNNSYWNSSADPGGNAQVGRCHTGRGNCNGIGVARSYFQFETGFLAGKQLFGAAVNITAVHSAQCGGHVHQLFRANNTINPGTTWNNHPPGWLVRDVGQNACTSPALGFDAMGSVNTSGATTYFIKAADENNMDAWRRYDANSVSLYVHFNSRPDVPSNLRTDPPLRAPCTWCGGVSYVGDANIRLMVTLTDPDRDMLRPMWRYSTGVETAWNGGMQVNGATHDANIPLDDKDGKYVGWWVHGSDDSWGSDPAHGTPFVVDRRPPATKPGVTGILYPADNRWHGGVDVPGEFTFDAAGVSDIDHYLYGWQDPPATKAVASALGGPATLSLTPPGDGPRTLYVQSVDRAGHKSPTTAHRIYVRAGNGPLAQWSLDGNAEDTAFLGDRDGTLTGGGVYQPGAVGTALKLDGAGHVYAPNTVRTDASFTVSAWARLDALDDQHRTVVSQHGANTCSFCIQYQGDKKAWVFVMPQADSANPPGWDQVLSKEPAVVGEWTHLAGVYDAARKEIRLYVNGVLAGTAPRVRSWHGADALRIGVGLIGAVDEVKVYDRLLSDAQIRAEVSTDNVQVGHWKLDETEGASAVNAVPDGPAAVLHQGATFTKTGGAVGGAVQIEGTGHATTAGPVLRTDRAYSVAAWARLGELPPANDTFTALSQDGNVVSAFHLGYRNSNGGRWELFSNLADTLDRPAGVPLQSSQAYVPRPDEWTHLAAVYDPVAKQVRLYVGGQLAGVAARATAFHATGPFVIGRGKWDGVVGNYWRGAIDEVRAYSRVLSDAEIQGIVAQSGVTAGAWRLDGDVKDATGGVAGAVYGGADWTGGQSSVPDPSDLALRLGGETAYAEVPRHAVNTSRSFSATAWARLDKVGGHYGVVSQDGATTSAFKIEADPGGAWSFAMFTQDVNGGGEARRAIGGTAQVGVWTHLTAVYDAGKGLMSLYVNGVLAASRPHTNAWDHPAGKLQIGRNKWQGGPVDYFPGAIDDVSVYNRPLFVDEIRTLAGRDLTLVHNWALDESSGTSTADVVGGRRGTLSGGASFAPGRVGNAVRLDGRDDAVSTAGVDLRTDASFTVTAWVHIGSVGCDLETVSQCKSDAVTLDGERASKFRMGHIVDDSQHPSGAWFFEMPEPDGRVTKAVVSSDPEELIGWAHLTGVYDAPSRKIWLYVDGKRIGDGTLDTPWHPDGGLQIGRGKVAGAAAEFWPGLVDDVRLYTGVLDKDRVLALYRSYPAEDGPAELPVADAGHWRFDEATGTTAADASGKGRTATLKGGAGWSVGRQLHAASLNGTSGYADTAGPVLDTSRDFSVAAWVHLTNAGTANKTVLGQDGARVSSFHLMHEGGTNTWSVAVPDQDRDNPNTVVLRSSEPAALGDWTHLAVVYRTATRQLRLYVNGVLSAARVDATIWSATGPLSIGRSKWNGANSAFFPGGVDELRAYGRALSDGEVRRVHDDVAAPRMNAWRFDDRTGRDYTAQQNNLTVTGATYMAGVDGTALTLDGVDDAAASASAPLTMRDSFTVSAWARLSRTDKVSTVVGQDGARMSGFALQYRPGLKRWVFAAPLQDADSAELVYAASLAPAQLGRWTHLTGVYDYPARQLRLYVDGKLAEIQEGVTLWRATGSLTVGRGRFNGAPADFFPGEIDEVTVAVGRVADAEIARQAGWPAPVEGQLGRFVNGAGEHYTGSTSAPVRDGYRFEGTLGTLVTAEHPNTLVLYSCRVQEDYFTSRDPACEGQTVVGEIGRVYTQQPTNLPTVAVYRCWINYDHFETRRSDCEGGTNEGVIGYTLAYAPLPRYYYDYAGPVDHLSTVDGAPPGYQQEGPAGLVALSTQPGTVTLMSCLDGTDFFVSTDPACEGKQALASTGRIWTAAPDGVPSRPVYRCVYAGQRYVSLSATCEGYTMDRLIGHVLVAAPDTAPVFGS</sequence>
<reference evidence="5" key="1">
    <citation type="submission" date="2022-12" db="EMBL/GenBank/DDBJ databases">
        <title>New Phytohabitans aurantiacus sp. RD004123 nov., an actinomycete isolated from soil.</title>
        <authorList>
            <person name="Triningsih D.W."/>
            <person name="Harunari E."/>
            <person name="Igarashi Y."/>
        </authorList>
    </citation>
    <scope>NUCLEOTIDE SEQUENCE</scope>
    <source>
        <strain evidence="5">RD004123</strain>
    </source>
</reference>